<dbReference type="InterPro" id="IPR029063">
    <property type="entry name" value="SAM-dependent_MTases_sf"/>
</dbReference>
<feature type="domain" description="Methyltransferase type 11" evidence="5">
    <location>
        <begin position="58"/>
        <end position="145"/>
    </location>
</feature>
<evidence type="ECO:0000256" key="1">
    <source>
        <dbReference type="ARBA" id="ARBA00008361"/>
    </source>
</evidence>
<keyword evidence="3 6" id="KW-0808">Transferase</keyword>
<comment type="caution">
    <text evidence="6">The sequence shown here is derived from an EMBL/GenBank/DDBJ whole genome shotgun (WGS) entry which is preliminary data.</text>
</comment>
<evidence type="ECO:0000256" key="4">
    <source>
        <dbReference type="SAM" id="MobiDB-lite"/>
    </source>
</evidence>
<name>A0A7K1UUG4_9NOCA</name>
<reference evidence="6 7" key="1">
    <citation type="submission" date="2019-12" db="EMBL/GenBank/DDBJ databases">
        <title>Nocardia sp. nov. ET3-3 isolated from soil.</title>
        <authorList>
            <person name="Kanchanasin P."/>
            <person name="Tanasupawat S."/>
            <person name="Yuki M."/>
            <person name="Kudo T."/>
        </authorList>
    </citation>
    <scope>NUCLEOTIDE SEQUENCE [LARGE SCALE GENOMIC DNA]</scope>
    <source>
        <strain evidence="6 7">ET3-3</strain>
    </source>
</reference>
<evidence type="ECO:0000256" key="2">
    <source>
        <dbReference type="ARBA" id="ARBA00022603"/>
    </source>
</evidence>
<evidence type="ECO:0000313" key="6">
    <source>
        <dbReference type="EMBL" id="MVU78007.1"/>
    </source>
</evidence>
<protein>
    <submittedName>
        <fullName evidence="6">Methyltransferase domain-containing protein</fullName>
    </submittedName>
</protein>
<feature type="region of interest" description="Disordered" evidence="4">
    <location>
        <begin position="1"/>
        <end position="26"/>
    </location>
</feature>
<gene>
    <name evidence="6" type="ORF">GPX89_12205</name>
</gene>
<dbReference type="RefSeq" id="WP_157387589.1">
    <property type="nucleotide sequence ID" value="NZ_WRPP01000002.1"/>
</dbReference>
<dbReference type="GO" id="GO:0032259">
    <property type="term" value="P:methylation"/>
    <property type="evidence" value="ECO:0007669"/>
    <property type="project" value="UniProtKB-KW"/>
</dbReference>
<dbReference type="InterPro" id="IPR013216">
    <property type="entry name" value="Methyltransf_11"/>
</dbReference>
<feature type="compositionally biased region" description="Polar residues" evidence="4">
    <location>
        <begin position="1"/>
        <end position="14"/>
    </location>
</feature>
<dbReference type="Gene3D" id="3.40.50.150">
    <property type="entry name" value="Vaccinia Virus protein VP39"/>
    <property type="match status" value="1"/>
</dbReference>
<comment type="similarity">
    <text evidence="1">Belongs to the methyltransferase superfamily.</text>
</comment>
<dbReference type="CDD" id="cd02440">
    <property type="entry name" value="AdoMet_MTases"/>
    <property type="match status" value="1"/>
</dbReference>
<dbReference type="GO" id="GO:0008757">
    <property type="term" value="F:S-adenosylmethionine-dependent methyltransferase activity"/>
    <property type="evidence" value="ECO:0007669"/>
    <property type="project" value="InterPro"/>
</dbReference>
<dbReference type="AlphaFoldDB" id="A0A7K1UUG4"/>
<evidence type="ECO:0000313" key="7">
    <source>
        <dbReference type="Proteomes" id="UP000466794"/>
    </source>
</evidence>
<dbReference type="PANTHER" id="PTHR44942">
    <property type="entry name" value="METHYLTRANSF_11 DOMAIN-CONTAINING PROTEIN"/>
    <property type="match status" value="1"/>
</dbReference>
<dbReference type="InterPro" id="IPR051052">
    <property type="entry name" value="Diverse_substrate_MTase"/>
</dbReference>
<evidence type="ECO:0000256" key="3">
    <source>
        <dbReference type="ARBA" id="ARBA00022679"/>
    </source>
</evidence>
<keyword evidence="7" id="KW-1185">Reference proteome</keyword>
<sequence length="275" mass="29814">MVTLPSPESESADQSPHRHRDVAESFGVDAARYDRTRPPYPAAMIDRILAASPGKDLLNVGCGTGIEARQFRDAGCTVLAVEPDARMADFARTTGIDVEIGTFEQWDPAGRTFDAIISGTAWHWVDPVAGAAAAARALRPHGRLAAFWHVPQTPPEASAAFAAIYGKYLPDYPASLVADRPALELYQSILTKASNGIHEAGGFTTPEQWQFDWQRTYTRDEWLDQIPTHGALTQCSPDILATILNEIGTVIDDDLGGKLPITYATVVVTATREPS</sequence>
<evidence type="ECO:0000259" key="5">
    <source>
        <dbReference type="Pfam" id="PF08241"/>
    </source>
</evidence>
<dbReference type="SUPFAM" id="SSF53335">
    <property type="entry name" value="S-adenosyl-L-methionine-dependent methyltransferases"/>
    <property type="match status" value="1"/>
</dbReference>
<organism evidence="6 7">
    <name type="scientific">Nocardia terrae</name>
    <dbReference type="NCBI Taxonomy" id="2675851"/>
    <lineage>
        <taxon>Bacteria</taxon>
        <taxon>Bacillati</taxon>
        <taxon>Actinomycetota</taxon>
        <taxon>Actinomycetes</taxon>
        <taxon>Mycobacteriales</taxon>
        <taxon>Nocardiaceae</taxon>
        <taxon>Nocardia</taxon>
    </lineage>
</organism>
<keyword evidence="2 6" id="KW-0489">Methyltransferase</keyword>
<dbReference type="Pfam" id="PF08241">
    <property type="entry name" value="Methyltransf_11"/>
    <property type="match status" value="1"/>
</dbReference>
<dbReference type="Proteomes" id="UP000466794">
    <property type="component" value="Unassembled WGS sequence"/>
</dbReference>
<dbReference type="EMBL" id="WRPP01000002">
    <property type="protein sequence ID" value="MVU78007.1"/>
    <property type="molecule type" value="Genomic_DNA"/>
</dbReference>
<proteinExistence type="inferred from homology"/>
<accession>A0A7K1UUG4</accession>
<dbReference type="PANTHER" id="PTHR44942:SF4">
    <property type="entry name" value="METHYLTRANSFERASE TYPE 11 DOMAIN-CONTAINING PROTEIN"/>
    <property type="match status" value="1"/>
</dbReference>